<reference evidence="2 3" key="2">
    <citation type="submission" date="2019-09" db="EMBL/GenBank/DDBJ databases">
        <authorList>
            <person name="Mazur A."/>
        </authorList>
    </citation>
    <scope>NUCLEOTIDE SEQUENCE [LARGE SCALE GENOMIC DNA]</scope>
    <source>
        <strain evidence="2 3">3729k</strain>
    </source>
</reference>
<keyword evidence="3" id="KW-1185">Reference proteome</keyword>
<feature type="transmembrane region" description="Helical" evidence="1">
    <location>
        <begin position="6"/>
        <end position="23"/>
    </location>
</feature>
<evidence type="ECO:0000256" key="1">
    <source>
        <dbReference type="SAM" id="Phobius"/>
    </source>
</evidence>
<feature type="transmembrane region" description="Helical" evidence="1">
    <location>
        <begin position="30"/>
        <end position="49"/>
    </location>
</feature>
<gene>
    <name evidence="2" type="ORF">F0415_11040</name>
</gene>
<comment type="caution">
    <text evidence="2">The sequence shown here is derived from an EMBL/GenBank/DDBJ whole genome shotgun (WGS) entry which is preliminary data.</text>
</comment>
<reference evidence="2 3" key="1">
    <citation type="submission" date="2019-09" db="EMBL/GenBank/DDBJ databases">
        <title>Arenimonas chukotkensis sp. nov., a bacterium isolated from Chukotka hot spring, Arctic region, Russia.</title>
        <authorList>
            <person name="Zayulina K.S."/>
            <person name="Prokofeva M.I."/>
            <person name="Elcheninov A.G."/>
            <person name="Novikov A."/>
            <person name="Kochetkova T.V."/>
            <person name="Kublanov I.V."/>
        </authorList>
    </citation>
    <scope>NUCLEOTIDE SEQUENCE [LARGE SCALE GENOMIC DNA]</scope>
    <source>
        <strain evidence="2 3">3729k</strain>
    </source>
</reference>
<keyword evidence="1" id="KW-1133">Transmembrane helix</keyword>
<sequence length="128" mass="14919">MAIVWFIIFLFVSHFFALQIFRLTTYHKYFLPALPLLVAYSALVGWLLYKFQLHAFFLWQVAIVSVWLFVLARRNSRQAQAMLHAAGSDGDRVRFLAESIGKTKQFFAYSSFVYVLVFAAAFLWAYNT</sequence>
<evidence type="ECO:0000313" key="3">
    <source>
        <dbReference type="Proteomes" id="UP000322165"/>
    </source>
</evidence>
<protein>
    <submittedName>
        <fullName evidence="2">Uncharacterized protein</fullName>
    </submittedName>
</protein>
<keyword evidence="1" id="KW-0472">Membrane</keyword>
<name>A0A5B2Z841_9GAMM</name>
<dbReference type="Proteomes" id="UP000322165">
    <property type="component" value="Unassembled WGS sequence"/>
</dbReference>
<feature type="transmembrane region" description="Helical" evidence="1">
    <location>
        <begin position="106"/>
        <end position="126"/>
    </location>
</feature>
<organism evidence="2 3">
    <name type="scientific">Arenimonas fontis</name>
    <dbReference type="NCBI Taxonomy" id="2608255"/>
    <lineage>
        <taxon>Bacteria</taxon>
        <taxon>Pseudomonadati</taxon>
        <taxon>Pseudomonadota</taxon>
        <taxon>Gammaproteobacteria</taxon>
        <taxon>Lysobacterales</taxon>
        <taxon>Lysobacteraceae</taxon>
        <taxon>Arenimonas</taxon>
    </lineage>
</organism>
<keyword evidence="1" id="KW-0812">Transmembrane</keyword>
<feature type="transmembrane region" description="Helical" evidence="1">
    <location>
        <begin position="55"/>
        <end position="72"/>
    </location>
</feature>
<evidence type="ECO:0000313" key="2">
    <source>
        <dbReference type="EMBL" id="KAA2284139.1"/>
    </source>
</evidence>
<dbReference type="EMBL" id="VUOD01000010">
    <property type="protein sequence ID" value="KAA2284139.1"/>
    <property type="molecule type" value="Genomic_DNA"/>
</dbReference>
<dbReference type="AlphaFoldDB" id="A0A5B2Z841"/>
<proteinExistence type="predicted"/>
<dbReference type="RefSeq" id="WP_149861280.1">
    <property type="nucleotide sequence ID" value="NZ_VUOD01000010.1"/>
</dbReference>
<accession>A0A5B2Z841</accession>